<dbReference type="EMBL" id="VMFD01000068">
    <property type="protein sequence ID" value="TSC65065.1"/>
    <property type="molecule type" value="Genomic_DNA"/>
</dbReference>
<reference evidence="3 4" key="1">
    <citation type="submission" date="2017-08" db="EMBL/GenBank/DDBJ databases">
        <title>Mechanisms for carbon and nitrogen cycling indicate functional differentiation within the Candidate Phyla Radiation.</title>
        <authorList>
            <person name="Danczak R.E."/>
            <person name="Johnston M.D."/>
            <person name="Kenah C."/>
            <person name="Slattery M."/>
            <person name="Wrighton K.C."/>
            <person name="Wilkins M.J."/>
        </authorList>
    </citation>
    <scope>NUCLEOTIDE SEQUENCE [LARGE SCALE GENOMIC DNA]</scope>
    <source>
        <strain evidence="3">Gr01-1014_85</strain>
    </source>
</reference>
<sequence length="108" mass="11926">MYKTHFHLSIWLGVVASLMALVSPIMASAHVEQPAIQPVIQPEASASLTDSALPGAEITTEPGQNQTPWLTHERVHYLQLLLIVGGLVAVIWRVRQVESLRRQGLLKN</sequence>
<gene>
    <name evidence="3" type="ORF">CEO22_616</name>
</gene>
<evidence type="ECO:0000313" key="4">
    <source>
        <dbReference type="Proteomes" id="UP000316253"/>
    </source>
</evidence>
<comment type="caution">
    <text evidence="3">The sequence shown here is derived from an EMBL/GenBank/DDBJ whole genome shotgun (WGS) entry which is preliminary data.</text>
</comment>
<organism evidence="3 4">
    <name type="scientific">Candidatus Berkelbacteria bacterium Gr01-1014_85</name>
    <dbReference type="NCBI Taxonomy" id="2017150"/>
    <lineage>
        <taxon>Bacteria</taxon>
        <taxon>Candidatus Berkelbacteria</taxon>
    </lineage>
</organism>
<feature type="transmembrane region" description="Helical" evidence="1">
    <location>
        <begin position="75"/>
        <end position="94"/>
    </location>
</feature>
<evidence type="ECO:0000313" key="3">
    <source>
        <dbReference type="EMBL" id="TSC65065.1"/>
    </source>
</evidence>
<proteinExistence type="predicted"/>
<keyword evidence="1" id="KW-0472">Membrane</keyword>
<protein>
    <submittedName>
        <fullName evidence="3">Uncharacterized protein</fullName>
    </submittedName>
</protein>
<keyword evidence="1" id="KW-0812">Transmembrane</keyword>
<evidence type="ECO:0000256" key="1">
    <source>
        <dbReference type="SAM" id="Phobius"/>
    </source>
</evidence>
<dbReference type="Proteomes" id="UP000316253">
    <property type="component" value="Unassembled WGS sequence"/>
</dbReference>
<keyword evidence="2" id="KW-0732">Signal</keyword>
<feature type="signal peptide" evidence="2">
    <location>
        <begin position="1"/>
        <end position="27"/>
    </location>
</feature>
<evidence type="ECO:0000256" key="2">
    <source>
        <dbReference type="SAM" id="SignalP"/>
    </source>
</evidence>
<keyword evidence="1" id="KW-1133">Transmembrane helix</keyword>
<dbReference type="AlphaFoldDB" id="A0A554J9M7"/>
<name>A0A554J9M7_9BACT</name>
<accession>A0A554J9M7</accession>
<feature type="chain" id="PRO_5021717010" evidence="2">
    <location>
        <begin position="28"/>
        <end position="108"/>
    </location>
</feature>